<dbReference type="AlphaFoldDB" id="A0A516G858"/>
<evidence type="ECO:0000256" key="1">
    <source>
        <dbReference type="SAM" id="MobiDB-lite"/>
    </source>
</evidence>
<organism evidence="3 4">
    <name type="scientific">Ornithinimicrobium ciconiae</name>
    <dbReference type="NCBI Taxonomy" id="2594265"/>
    <lineage>
        <taxon>Bacteria</taxon>
        <taxon>Bacillati</taxon>
        <taxon>Actinomycetota</taxon>
        <taxon>Actinomycetes</taxon>
        <taxon>Micrococcales</taxon>
        <taxon>Ornithinimicrobiaceae</taxon>
        <taxon>Ornithinimicrobium</taxon>
    </lineage>
</organism>
<gene>
    <name evidence="3" type="ORF">FNH13_04605</name>
</gene>
<dbReference type="InterPro" id="IPR000182">
    <property type="entry name" value="GNAT_dom"/>
</dbReference>
<dbReference type="KEGG" id="orz:FNH13_04605"/>
<dbReference type="GO" id="GO:0016747">
    <property type="term" value="F:acyltransferase activity, transferring groups other than amino-acyl groups"/>
    <property type="evidence" value="ECO:0007669"/>
    <property type="project" value="InterPro"/>
</dbReference>
<protein>
    <submittedName>
        <fullName evidence="3">GNAT family N-acetyltransferase</fullName>
    </submittedName>
</protein>
<dbReference type="PANTHER" id="PTHR39173">
    <property type="entry name" value="ACETYLTRANSFERASE"/>
    <property type="match status" value="1"/>
</dbReference>
<dbReference type="Gene3D" id="3.40.630.30">
    <property type="match status" value="1"/>
</dbReference>
<dbReference type="PROSITE" id="PS51186">
    <property type="entry name" value="GNAT"/>
    <property type="match status" value="1"/>
</dbReference>
<feature type="region of interest" description="Disordered" evidence="1">
    <location>
        <begin position="1"/>
        <end position="46"/>
    </location>
</feature>
<dbReference type="EMBL" id="CP041616">
    <property type="protein sequence ID" value="QDO87713.1"/>
    <property type="molecule type" value="Genomic_DNA"/>
</dbReference>
<dbReference type="RefSeq" id="WP_143782390.1">
    <property type="nucleotide sequence ID" value="NZ_CP041616.1"/>
</dbReference>
<keyword evidence="4" id="KW-1185">Reference proteome</keyword>
<keyword evidence="3" id="KW-0808">Transferase</keyword>
<feature type="domain" description="N-acetyltransferase" evidence="2">
    <location>
        <begin position="37"/>
        <end position="208"/>
    </location>
</feature>
<dbReference type="PANTHER" id="PTHR39173:SF1">
    <property type="entry name" value="ACETYLTRANSFERASE"/>
    <property type="match status" value="1"/>
</dbReference>
<evidence type="ECO:0000259" key="2">
    <source>
        <dbReference type="PROSITE" id="PS51186"/>
    </source>
</evidence>
<sequence length="208" mass="23157">MPPHDRETRHASRGKRGTTGREATGRGTTGRGAAGRLTLREPRHEDRDQVLAAQSELAEDDFNFALWDFPEASAEQTWERYLDKVEKDRTGTDLAPGRVPATMLFALVDGQIVGRVHIRHQLTPALLEVGGHIGYGVRPGYRRLGYATEMLRQGLDVVRRLGIERSLVTCDADNPGSIGTIEHCAGVLEDTRVQEDGTLTRRYWIDLS</sequence>
<dbReference type="OrthoDB" id="9797989at2"/>
<accession>A0A516G858</accession>
<name>A0A516G858_9MICO</name>
<dbReference type="InterPro" id="IPR016181">
    <property type="entry name" value="Acyl_CoA_acyltransferase"/>
</dbReference>
<dbReference type="CDD" id="cd04301">
    <property type="entry name" value="NAT_SF"/>
    <property type="match status" value="1"/>
</dbReference>
<dbReference type="Proteomes" id="UP000315395">
    <property type="component" value="Chromosome"/>
</dbReference>
<feature type="compositionally biased region" description="Basic and acidic residues" evidence="1">
    <location>
        <begin position="1"/>
        <end position="10"/>
    </location>
</feature>
<dbReference type="Pfam" id="PF13302">
    <property type="entry name" value="Acetyltransf_3"/>
    <property type="match status" value="1"/>
</dbReference>
<dbReference type="SUPFAM" id="SSF55729">
    <property type="entry name" value="Acyl-CoA N-acyltransferases (Nat)"/>
    <property type="match status" value="1"/>
</dbReference>
<proteinExistence type="predicted"/>
<evidence type="ECO:0000313" key="3">
    <source>
        <dbReference type="EMBL" id="QDO87713.1"/>
    </source>
</evidence>
<evidence type="ECO:0000313" key="4">
    <source>
        <dbReference type="Proteomes" id="UP000315395"/>
    </source>
</evidence>
<reference evidence="3 4" key="1">
    <citation type="submission" date="2019-07" db="EMBL/GenBank/DDBJ databases">
        <title>complete genome sequencing of Ornithinimicrobium sp. H23M54.</title>
        <authorList>
            <person name="Bae J.-W."/>
            <person name="Lee S.-Y."/>
        </authorList>
    </citation>
    <scope>NUCLEOTIDE SEQUENCE [LARGE SCALE GENOMIC DNA]</scope>
    <source>
        <strain evidence="3 4">H23M54</strain>
    </source>
</reference>